<organism evidence="2 3">
    <name type="scientific">Zhongshania marina</name>
    <dbReference type="NCBI Taxonomy" id="2304603"/>
    <lineage>
        <taxon>Bacteria</taxon>
        <taxon>Pseudomonadati</taxon>
        <taxon>Pseudomonadota</taxon>
        <taxon>Gammaproteobacteria</taxon>
        <taxon>Cellvibrionales</taxon>
        <taxon>Spongiibacteraceae</taxon>
        <taxon>Zhongshania</taxon>
    </lineage>
</organism>
<sequence length="72" mass="8122">MFCLIMVRSVFFVGAILQVSNIGKRRGIYLKAHAIGVLRAWHETCISANVRTLGDIGRLQFENGKLGFRSQR</sequence>
<keyword evidence="1" id="KW-1133">Transmembrane helix</keyword>
<comment type="caution">
    <text evidence="2">The sequence shown here is derived from an EMBL/GenBank/DDBJ whole genome shotgun (WGS) entry which is preliminary data.</text>
</comment>
<keyword evidence="1" id="KW-0812">Transmembrane</keyword>
<accession>A0A2S4HCG5</accession>
<evidence type="ECO:0000313" key="3">
    <source>
        <dbReference type="Proteomes" id="UP000237222"/>
    </source>
</evidence>
<evidence type="ECO:0000313" key="2">
    <source>
        <dbReference type="EMBL" id="POP51629.1"/>
    </source>
</evidence>
<evidence type="ECO:0000256" key="1">
    <source>
        <dbReference type="SAM" id="Phobius"/>
    </source>
</evidence>
<reference evidence="2" key="1">
    <citation type="submission" date="2018-01" db="EMBL/GenBank/DDBJ databases">
        <authorList>
            <person name="Yu X.-D."/>
        </authorList>
    </citation>
    <scope>NUCLEOTIDE SEQUENCE</scope>
    <source>
        <strain evidence="2">ZX-21</strain>
    </source>
</reference>
<keyword evidence="1" id="KW-0472">Membrane</keyword>
<proteinExistence type="predicted"/>
<dbReference type="Proteomes" id="UP000237222">
    <property type="component" value="Unassembled WGS sequence"/>
</dbReference>
<protein>
    <submittedName>
        <fullName evidence="2">Uncharacterized protein</fullName>
    </submittedName>
</protein>
<gene>
    <name evidence="2" type="ORF">C0068_15830</name>
</gene>
<name>A0A2S4HCG5_9GAMM</name>
<dbReference type="AlphaFoldDB" id="A0A2S4HCG5"/>
<feature type="transmembrane region" description="Helical" evidence="1">
    <location>
        <begin position="6"/>
        <end position="23"/>
    </location>
</feature>
<dbReference type="EMBL" id="PQGG01000036">
    <property type="protein sequence ID" value="POP51629.1"/>
    <property type="molecule type" value="Genomic_DNA"/>
</dbReference>